<dbReference type="EMBL" id="JABFUD020000017">
    <property type="protein sequence ID" value="KAI5067540.1"/>
    <property type="molecule type" value="Genomic_DNA"/>
</dbReference>
<accession>A0A9D4ZBH2</accession>
<organism evidence="1 2">
    <name type="scientific">Adiantum capillus-veneris</name>
    <name type="common">Maidenhair fern</name>
    <dbReference type="NCBI Taxonomy" id="13818"/>
    <lineage>
        <taxon>Eukaryota</taxon>
        <taxon>Viridiplantae</taxon>
        <taxon>Streptophyta</taxon>
        <taxon>Embryophyta</taxon>
        <taxon>Tracheophyta</taxon>
        <taxon>Polypodiopsida</taxon>
        <taxon>Polypodiidae</taxon>
        <taxon>Polypodiales</taxon>
        <taxon>Pteridineae</taxon>
        <taxon>Pteridaceae</taxon>
        <taxon>Vittarioideae</taxon>
        <taxon>Adiantum</taxon>
    </lineage>
</organism>
<sequence length="101" mass="11618">MFIKLLNYKSMNNNNNLALDSFRCNLTRETIDRVGAFIAREMVLRSIHLHSNMEVLFIGKIINIPNVQEAKMGPAFEGHNVVTMRARKFAEKLMPTIELLL</sequence>
<reference evidence="1" key="1">
    <citation type="submission" date="2021-01" db="EMBL/GenBank/DDBJ databases">
        <title>Adiantum capillus-veneris genome.</title>
        <authorList>
            <person name="Fang Y."/>
            <person name="Liao Q."/>
        </authorList>
    </citation>
    <scope>NUCLEOTIDE SEQUENCE</scope>
    <source>
        <strain evidence="1">H3</strain>
        <tissue evidence="1">Leaf</tissue>
    </source>
</reference>
<evidence type="ECO:0000313" key="1">
    <source>
        <dbReference type="EMBL" id="KAI5067540.1"/>
    </source>
</evidence>
<evidence type="ECO:0000313" key="2">
    <source>
        <dbReference type="Proteomes" id="UP000886520"/>
    </source>
</evidence>
<keyword evidence="2" id="KW-1185">Reference proteome</keyword>
<comment type="caution">
    <text evidence="1">The sequence shown here is derived from an EMBL/GenBank/DDBJ whole genome shotgun (WGS) entry which is preliminary data.</text>
</comment>
<protein>
    <submittedName>
        <fullName evidence="1">Uncharacterized protein</fullName>
    </submittedName>
</protein>
<dbReference type="AlphaFoldDB" id="A0A9D4ZBH2"/>
<gene>
    <name evidence="1" type="ORF">GOP47_0018068</name>
</gene>
<name>A0A9D4ZBH2_ADICA</name>
<dbReference type="Proteomes" id="UP000886520">
    <property type="component" value="Chromosome 17"/>
</dbReference>
<proteinExistence type="predicted"/>